<dbReference type="InterPro" id="IPR012337">
    <property type="entry name" value="RNaseH-like_sf"/>
</dbReference>
<evidence type="ECO:0000256" key="6">
    <source>
        <dbReference type="ARBA" id="ARBA00023242"/>
    </source>
</evidence>
<keyword evidence="5" id="KW-0238">DNA-binding</keyword>
<dbReference type="GO" id="GO:0008270">
    <property type="term" value="F:zinc ion binding"/>
    <property type="evidence" value="ECO:0007669"/>
    <property type="project" value="UniProtKB-KW"/>
</dbReference>
<organism evidence="10 11">
    <name type="scientific">Engystomops pustulosus</name>
    <name type="common">Tungara frog</name>
    <name type="synonym">Physalaemus pustulosus</name>
    <dbReference type="NCBI Taxonomy" id="76066"/>
    <lineage>
        <taxon>Eukaryota</taxon>
        <taxon>Metazoa</taxon>
        <taxon>Chordata</taxon>
        <taxon>Craniata</taxon>
        <taxon>Vertebrata</taxon>
        <taxon>Euteleostomi</taxon>
        <taxon>Amphibia</taxon>
        <taxon>Batrachia</taxon>
        <taxon>Anura</taxon>
        <taxon>Neobatrachia</taxon>
        <taxon>Hyloidea</taxon>
        <taxon>Leptodactylidae</taxon>
        <taxon>Leiuperinae</taxon>
        <taxon>Engystomops</taxon>
    </lineage>
</organism>
<dbReference type="GO" id="GO:0003677">
    <property type="term" value="F:DNA binding"/>
    <property type="evidence" value="ECO:0007669"/>
    <property type="project" value="UniProtKB-KW"/>
</dbReference>
<evidence type="ECO:0000313" key="10">
    <source>
        <dbReference type="EMBL" id="KAG8552674.1"/>
    </source>
</evidence>
<reference evidence="10" key="1">
    <citation type="thesis" date="2020" institute="ProQuest LLC" country="789 East Eisenhower Parkway, Ann Arbor, MI, USA">
        <title>Comparative Genomics and Chromosome Evolution.</title>
        <authorList>
            <person name="Mudd A.B."/>
        </authorList>
    </citation>
    <scope>NUCLEOTIDE SEQUENCE</scope>
    <source>
        <strain evidence="10">237g6f4</strain>
        <tissue evidence="10">Blood</tissue>
    </source>
</reference>
<dbReference type="InterPro" id="IPR008906">
    <property type="entry name" value="HATC_C_dom"/>
</dbReference>
<keyword evidence="3 7" id="KW-0863">Zinc-finger</keyword>
<dbReference type="Pfam" id="PF05699">
    <property type="entry name" value="Dimer_Tnp_hAT"/>
    <property type="match status" value="1"/>
</dbReference>
<evidence type="ECO:0000256" key="7">
    <source>
        <dbReference type="PROSITE-ProRule" id="PRU00027"/>
    </source>
</evidence>
<evidence type="ECO:0000256" key="5">
    <source>
        <dbReference type="ARBA" id="ARBA00023125"/>
    </source>
</evidence>
<dbReference type="SMART" id="SM00614">
    <property type="entry name" value="ZnF_BED"/>
    <property type="match status" value="1"/>
</dbReference>
<feature type="domain" description="BED-type" evidence="9">
    <location>
        <begin position="30"/>
        <end position="73"/>
    </location>
</feature>
<proteinExistence type="predicted"/>
<evidence type="ECO:0000256" key="2">
    <source>
        <dbReference type="ARBA" id="ARBA00022723"/>
    </source>
</evidence>
<keyword evidence="11" id="KW-1185">Reference proteome</keyword>
<dbReference type="InterPro" id="IPR052717">
    <property type="entry name" value="Vacuolar_transposase_reg"/>
</dbReference>
<dbReference type="PANTHER" id="PTHR46169:SF9">
    <property type="entry name" value="SI:DKEYP-117B8.4"/>
    <property type="match status" value="1"/>
</dbReference>
<dbReference type="GO" id="GO:0046983">
    <property type="term" value="F:protein dimerization activity"/>
    <property type="evidence" value="ECO:0007669"/>
    <property type="project" value="InterPro"/>
</dbReference>
<keyword evidence="4" id="KW-0862">Zinc</keyword>
<protein>
    <recommendedName>
        <fullName evidence="9">BED-type domain-containing protein</fullName>
    </recommendedName>
</protein>
<comment type="subcellular location">
    <subcellularLocation>
        <location evidence="1">Nucleus</location>
    </subcellularLocation>
</comment>
<dbReference type="PROSITE" id="PS50808">
    <property type="entry name" value="ZF_BED"/>
    <property type="match status" value="1"/>
</dbReference>
<feature type="region of interest" description="Disordered" evidence="8">
    <location>
        <begin position="1"/>
        <end position="24"/>
    </location>
</feature>
<dbReference type="Proteomes" id="UP000824782">
    <property type="component" value="Unassembled WGS sequence"/>
</dbReference>
<dbReference type="SUPFAM" id="SSF53098">
    <property type="entry name" value="Ribonuclease H-like"/>
    <property type="match status" value="1"/>
</dbReference>
<dbReference type="InterPro" id="IPR036236">
    <property type="entry name" value="Znf_C2H2_sf"/>
</dbReference>
<evidence type="ECO:0000313" key="11">
    <source>
        <dbReference type="Proteomes" id="UP000824782"/>
    </source>
</evidence>
<evidence type="ECO:0000256" key="3">
    <source>
        <dbReference type="ARBA" id="ARBA00022771"/>
    </source>
</evidence>
<evidence type="ECO:0000256" key="4">
    <source>
        <dbReference type="ARBA" id="ARBA00022833"/>
    </source>
</evidence>
<sequence>MASGFGATIRRKREKTSSLERTSSTLSVDHSKSKLWNYYTKLGDAYVECKVCKKQLSFHNSTTTMREHLVRRHSLRSIGIPPTKEQPELDYHEEGAVKRLRQALPESGLCPSVSESRPQAIANLILEMVYRDLHPPSLVEDEGFRLLLSYLEPNVELPTSTQLADMLWHKYTVVKQQLKCFLKSALSVVLSIVSWTDHSKKLCLAITANVIDDDWRLCRYLLETQLLQNKVDDNLIERLGSVLTEFGLSSNIVSCVVHDASMSTHAQSLKDTYGWASLCCTAHVLQLCVQAGLEVHEVKEALVAARRLVNYFQEDFKASCCLHAKLKVTSKPRLVMDSDQCWISTLEMCQCLLDLKWAILSVLEEQGVKNFSEHHWKLLQDLVPMLKTIWIASAFLQEEQNASISSLMPCVHGIFTTIGQSSSEGSCGVIKTVACQIRSEICRHWSMLEEEKLITNPSAIASFLDPRFKELRFLKPWARGELHTIVRNLLSQMCEPCATRQSCITSTTSSCCVEGGTEDLHLVGQKDKGPAVVSENVYDLLLGRDPTASMPEAHQQLENYMVEPVCKRTTDPLEWWNGNHHRFPTLARLARQYLVIPTTTVQPEHAFRTVSSSLEKRRATMDAKYINHILFLHQNKDLAEWGIKPSV</sequence>
<dbReference type="GO" id="GO:0005634">
    <property type="term" value="C:nucleus"/>
    <property type="evidence" value="ECO:0007669"/>
    <property type="project" value="UniProtKB-SubCell"/>
</dbReference>
<dbReference type="EMBL" id="WNYA01000010">
    <property type="protein sequence ID" value="KAG8552674.1"/>
    <property type="molecule type" value="Genomic_DNA"/>
</dbReference>
<dbReference type="GO" id="GO:0006357">
    <property type="term" value="P:regulation of transcription by RNA polymerase II"/>
    <property type="evidence" value="ECO:0007669"/>
    <property type="project" value="TreeGrafter"/>
</dbReference>
<evidence type="ECO:0000256" key="1">
    <source>
        <dbReference type="ARBA" id="ARBA00004123"/>
    </source>
</evidence>
<dbReference type="SUPFAM" id="SSF140996">
    <property type="entry name" value="Hermes dimerisation domain"/>
    <property type="match status" value="1"/>
</dbReference>
<dbReference type="AlphaFoldDB" id="A0AAV6ZYN7"/>
<comment type="caution">
    <text evidence="10">The sequence shown here is derived from an EMBL/GenBank/DDBJ whole genome shotgun (WGS) entry which is preliminary data.</text>
</comment>
<dbReference type="InterPro" id="IPR003656">
    <property type="entry name" value="Znf_BED"/>
</dbReference>
<name>A0AAV6ZYN7_ENGPU</name>
<keyword evidence="6" id="KW-0539">Nucleus</keyword>
<dbReference type="PANTHER" id="PTHR46169">
    <property type="entry name" value="DNA REPLICATION-RELATED ELEMENT FACTOR, ISOFORM A"/>
    <property type="match status" value="1"/>
</dbReference>
<dbReference type="Pfam" id="PF02892">
    <property type="entry name" value="zf-BED"/>
    <property type="match status" value="1"/>
</dbReference>
<evidence type="ECO:0000256" key="8">
    <source>
        <dbReference type="SAM" id="MobiDB-lite"/>
    </source>
</evidence>
<accession>A0AAV6ZYN7</accession>
<dbReference type="SUPFAM" id="SSF57667">
    <property type="entry name" value="beta-beta-alpha zinc fingers"/>
    <property type="match status" value="1"/>
</dbReference>
<gene>
    <name evidence="10" type="ORF">GDO81_003000</name>
</gene>
<evidence type="ECO:0000259" key="9">
    <source>
        <dbReference type="PROSITE" id="PS50808"/>
    </source>
</evidence>
<keyword evidence="2" id="KW-0479">Metal-binding</keyword>